<evidence type="ECO:0000313" key="3">
    <source>
        <dbReference type="Proteomes" id="UP000076761"/>
    </source>
</evidence>
<reference evidence="2 3" key="1">
    <citation type="journal article" date="2016" name="Mol. Biol. Evol.">
        <title>Comparative Genomics of Early-Diverging Mushroom-Forming Fungi Provides Insights into the Origins of Lignocellulose Decay Capabilities.</title>
        <authorList>
            <person name="Nagy L.G."/>
            <person name="Riley R."/>
            <person name="Tritt A."/>
            <person name="Adam C."/>
            <person name="Daum C."/>
            <person name="Floudas D."/>
            <person name="Sun H."/>
            <person name="Yadav J.S."/>
            <person name="Pangilinan J."/>
            <person name="Larsson K.H."/>
            <person name="Matsuura K."/>
            <person name="Barry K."/>
            <person name="Labutti K."/>
            <person name="Kuo R."/>
            <person name="Ohm R.A."/>
            <person name="Bhattacharya S.S."/>
            <person name="Shirouzu T."/>
            <person name="Yoshinaga Y."/>
            <person name="Martin F.M."/>
            <person name="Grigoriev I.V."/>
            <person name="Hibbett D.S."/>
        </authorList>
    </citation>
    <scope>NUCLEOTIDE SEQUENCE [LARGE SCALE GENOMIC DNA]</scope>
    <source>
        <strain evidence="2 3">HHB14362 ss-1</strain>
    </source>
</reference>
<dbReference type="OrthoDB" id="2678231at2759"/>
<accession>A0A165TF23</accession>
<keyword evidence="3" id="KW-1185">Reference proteome</keyword>
<gene>
    <name evidence="2" type="ORF">NEOLEDRAFT_1177566</name>
</gene>
<organism evidence="2 3">
    <name type="scientific">Neolentinus lepideus HHB14362 ss-1</name>
    <dbReference type="NCBI Taxonomy" id="1314782"/>
    <lineage>
        <taxon>Eukaryota</taxon>
        <taxon>Fungi</taxon>
        <taxon>Dikarya</taxon>
        <taxon>Basidiomycota</taxon>
        <taxon>Agaricomycotina</taxon>
        <taxon>Agaricomycetes</taxon>
        <taxon>Gloeophyllales</taxon>
        <taxon>Gloeophyllaceae</taxon>
        <taxon>Neolentinus</taxon>
    </lineage>
</organism>
<dbReference type="InParanoid" id="A0A165TF23"/>
<name>A0A165TF23_9AGAM</name>
<proteinExistence type="predicted"/>
<sequence length="335" mass="37710">MVGEENLQELVHGVEKRTALLQKEEEVMGRFYTQYIQKNSPAKYKPRRSPLKPGPRYAQRSPLASKSVATTKTRPPVPSLGRLSKSKIAKGRGFDKGRNEEHSVFSAYREFDLQDEDEQEDENSGFDEDDLDWDEETTLVAMLQEESPTSSDSDLIALVEQLKAPMSAQSSVLKQDLVQTLVPATKRVKEAHKIMEEKIDVEYGKGLLAFNEASKKVEAMCIQDEEDLQEIYVKHQVSMSAIPGGNALTFIVQTKIKDLFTQVKAAYARRDKIFSDFEKYLDESVEQACADLHSLPATVNQTINALEQKSKDLFKDTGGAAKSREKMLKGLLEKL</sequence>
<feature type="compositionally biased region" description="Acidic residues" evidence="1">
    <location>
        <begin position="113"/>
        <end position="131"/>
    </location>
</feature>
<feature type="compositionally biased region" description="Basic and acidic residues" evidence="1">
    <location>
        <begin position="92"/>
        <end position="103"/>
    </location>
</feature>
<protein>
    <submittedName>
        <fullName evidence="2">Uncharacterized protein</fullName>
    </submittedName>
</protein>
<feature type="region of interest" description="Disordered" evidence="1">
    <location>
        <begin position="38"/>
        <end position="131"/>
    </location>
</feature>
<evidence type="ECO:0000256" key="1">
    <source>
        <dbReference type="SAM" id="MobiDB-lite"/>
    </source>
</evidence>
<feature type="compositionally biased region" description="Polar residues" evidence="1">
    <location>
        <begin position="62"/>
        <end position="73"/>
    </location>
</feature>
<evidence type="ECO:0000313" key="2">
    <source>
        <dbReference type="EMBL" id="KZT26572.1"/>
    </source>
</evidence>
<dbReference type="EMBL" id="KV425566">
    <property type="protein sequence ID" value="KZT26572.1"/>
    <property type="molecule type" value="Genomic_DNA"/>
</dbReference>
<dbReference type="Proteomes" id="UP000076761">
    <property type="component" value="Unassembled WGS sequence"/>
</dbReference>
<dbReference type="AlphaFoldDB" id="A0A165TF23"/>